<dbReference type="SMART" id="SM00822">
    <property type="entry name" value="PKS_KR"/>
    <property type="match status" value="1"/>
</dbReference>
<keyword evidence="5" id="KW-1185">Reference proteome</keyword>
<dbReference type="Pfam" id="PF13561">
    <property type="entry name" value="adh_short_C2"/>
    <property type="match status" value="1"/>
</dbReference>
<dbReference type="PROSITE" id="PS00061">
    <property type="entry name" value="ADH_SHORT"/>
    <property type="match status" value="1"/>
</dbReference>
<dbReference type="InterPro" id="IPR020904">
    <property type="entry name" value="Sc_DH/Rdtase_CS"/>
</dbReference>
<evidence type="ECO:0000313" key="5">
    <source>
        <dbReference type="Proteomes" id="UP000480266"/>
    </source>
</evidence>
<dbReference type="FunFam" id="3.40.50.720:FF:000084">
    <property type="entry name" value="Short-chain dehydrogenase reductase"/>
    <property type="match status" value="1"/>
</dbReference>
<comment type="caution">
    <text evidence="4">The sequence shown here is derived from an EMBL/GenBank/DDBJ whole genome shotgun (WGS) entry which is preliminary data.</text>
</comment>
<dbReference type="InterPro" id="IPR036291">
    <property type="entry name" value="NAD(P)-bd_dom_sf"/>
</dbReference>
<evidence type="ECO:0000313" key="4">
    <source>
        <dbReference type="EMBL" id="NGX95965.1"/>
    </source>
</evidence>
<organism evidence="4 5">
    <name type="scientific">Candidatus Afipia apatlaquensis</name>
    <dbReference type="NCBI Taxonomy" id="2712852"/>
    <lineage>
        <taxon>Bacteria</taxon>
        <taxon>Pseudomonadati</taxon>
        <taxon>Pseudomonadota</taxon>
        <taxon>Alphaproteobacteria</taxon>
        <taxon>Hyphomicrobiales</taxon>
        <taxon>Nitrobacteraceae</taxon>
        <taxon>Afipia</taxon>
    </lineage>
</organism>
<dbReference type="PRINTS" id="PR00081">
    <property type="entry name" value="GDHRDH"/>
</dbReference>
<keyword evidence="2" id="KW-0560">Oxidoreductase</keyword>
<accession>A0A7C9RFA5</accession>
<dbReference type="Gene3D" id="3.40.50.720">
    <property type="entry name" value="NAD(P)-binding Rossmann-like Domain"/>
    <property type="match status" value="1"/>
</dbReference>
<dbReference type="SUPFAM" id="SSF51735">
    <property type="entry name" value="NAD(P)-binding Rossmann-fold domains"/>
    <property type="match status" value="1"/>
</dbReference>
<comment type="similarity">
    <text evidence="1">Belongs to the short-chain dehydrogenases/reductases (SDR) family.</text>
</comment>
<dbReference type="PRINTS" id="PR00080">
    <property type="entry name" value="SDRFAMILY"/>
</dbReference>
<dbReference type="CDD" id="cd05233">
    <property type="entry name" value="SDR_c"/>
    <property type="match status" value="1"/>
</dbReference>
<evidence type="ECO:0000256" key="2">
    <source>
        <dbReference type="ARBA" id="ARBA00023002"/>
    </source>
</evidence>
<gene>
    <name evidence="4" type="ORF">G4V63_12265</name>
</gene>
<reference evidence="4" key="1">
    <citation type="submission" date="2020-02" db="EMBL/GenBank/DDBJ databases">
        <title>Draft genome sequence of Candidatus Afipia apatlaquensis IBT-C3, a potential strain for decolorization of textile dyes.</title>
        <authorList>
            <person name="Sanchez-Reyes A."/>
            <person name="Breton-Deval L."/>
            <person name="Mangelson H."/>
            <person name="Sanchez-Flores A."/>
        </authorList>
    </citation>
    <scope>NUCLEOTIDE SEQUENCE [LARGE SCALE GENOMIC DNA]</scope>
    <source>
        <strain evidence="4">IBT-C3</strain>
    </source>
</reference>
<dbReference type="AlphaFoldDB" id="A0A7C9RFA5"/>
<evidence type="ECO:0000259" key="3">
    <source>
        <dbReference type="SMART" id="SM00822"/>
    </source>
</evidence>
<dbReference type="GO" id="GO:0016491">
    <property type="term" value="F:oxidoreductase activity"/>
    <property type="evidence" value="ECO:0007669"/>
    <property type="project" value="UniProtKB-KW"/>
</dbReference>
<dbReference type="PANTHER" id="PTHR43639:SF1">
    <property type="entry name" value="SHORT-CHAIN DEHYDROGENASE_REDUCTASE FAMILY PROTEIN"/>
    <property type="match status" value="1"/>
</dbReference>
<name>A0A7C9RFA5_9BRAD</name>
<evidence type="ECO:0000256" key="1">
    <source>
        <dbReference type="ARBA" id="ARBA00006484"/>
    </source>
</evidence>
<dbReference type="InterPro" id="IPR057326">
    <property type="entry name" value="KR_dom"/>
</dbReference>
<proteinExistence type="inferred from homology"/>
<dbReference type="PANTHER" id="PTHR43639">
    <property type="entry name" value="OXIDOREDUCTASE, SHORT-CHAIN DEHYDROGENASE/REDUCTASE FAMILY (AFU_ORTHOLOGUE AFUA_5G02870)"/>
    <property type="match status" value="1"/>
</dbReference>
<protein>
    <submittedName>
        <fullName evidence="4">SDR family oxidoreductase</fullName>
    </submittedName>
</protein>
<dbReference type="EMBL" id="JAAMRR010000643">
    <property type="protein sequence ID" value="NGX95965.1"/>
    <property type="molecule type" value="Genomic_DNA"/>
</dbReference>
<feature type="domain" description="Ketoreductase" evidence="3">
    <location>
        <begin position="10"/>
        <end position="196"/>
    </location>
</feature>
<dbReference type="InterPro" id="IPR002347">
    <property type="entry name" value="SDR_fam"/>
</dbReference>
<sequence>MTLSVSLQDKVVLIVGGAGSIGAAAAMEFARGGAKLIITYRGPELEAAAQAVLQALPGKDHSAFDADVADTKTLTVLRDEITNRYGRLDILINAAGFTKPVPHADLDALDDDLIDRMFEVNWRGQFATIRTFAPLLKSSGNGLIVSLSSIAGTNGIGSSIAYCAAKAGIDVMTKSLARVLAPQVRVLAVAPGVVDTGFVPNRGSDFNQKAASTTPMKRIGTVDDIAAAILSCATLLTFSTGTTIVVDGGRAL</sequence>
<dbReference type="Proteomes" id="UP000480266">
    <property type="component" value="Unassembled WGS sequence"/>
</dbReference>